<dbReference type="PANTHER" id="PTHR36114:SF1">
    <property type="entry name" value="16.7 KDA PROTEIN IN WHIE LOCUS"/>
    <property type="match status" value="1"/>
</dbReference>
<dbReference type="RefSeq" id="WP_280599168.1">
    <property type="nucleotide sequence ID" value="NZ_JARXRN010000016.1"/>
</dbReference>
<dbReference type="InterPro" id="IPR014710">
    <property type="entry name" value="RmlC-like_jellyroll"/>
</dbReference>
<dbReference type="Gene3D" id="2.60.120.10">
    <property type="entry name" value="Jelly Rolls"/>
    <property type="match status" value="1"/>
</dbReference>
<dbReference type="EMBL" id="JARXRN010000016">
    <property type="protein sequence ID" value="MDH5829155.1"/>
    <property type="molecule type" value="Genomic_DNA"/>
</dbReference>
<dbReference type="CDD" id="cd02226">
    <property type="entry name" value="cupin_YdbB-like"/>
    <property type="match status" value="1"/>
</dbReference>
<dbReference type="Pfam" id="PF07883">
    <property type="entry name" value="Cupin_2"/>
    <property type="match status" value="1"/>
</dbReference>
<evidence type="ECO:0000313" key="2">
    <source>
        <dbReference type="EMBL" id="MDH5829155.1"/>
    </source>
</evidence>
<dbReference type="Proteomes" id="UP001156831">
    <property type="component" value="Unassembled WGS sequence"/>
</dbReference>
<protein>
    <submittedName>
        <fullName evidence="2">Cupin domain-containing protein</fullName>
    </submittedName>
</protein>
<dbReference type="SUPFAM" id="SSF51182">
    <property type="entry name" value="RmlC-like cupins"/>
    <property type="match status" value="1"/>
</dbReference>
<keyword evidence="3" id="KW-1185">Reference proteome</keyword>
<reference evidence="2 3" key="1">
    <citation type="submission" date="2023-04" db="EMBL/GenBank/DDBJ databases">
        <title>Luteimonas sp. M1R5S18.</title>
        <authorList>
            <person name="Sun J.-Q."/>
        </authorList>
    </citation>
    <scope>NUCLEOTIDE SEQUENCE [LARGE SCALE GENOMIC DNA]</scope>
    <source>
        <strain evidence="2 3">M1R5S18</strain>
    </source>
</reference>
<dbReference type="InterPro" id="IPR013096">
    <property type="entry name" value="Cupin_2"/>
</dbReference>
<accession>A0ABT6JFB8</accession>
<name>A0ABT6JFB8_9GAMM</name>
<dbReference type="InterPro" id="IPR052044">
    <property type="entry name" value="PKS_Associated_Protein"/>
</dbReference>
<comment type="caution">
    <text evidence="2">The sequence shown here is derived from an EMBL/GenBank/DDBJ whole genome shotgun (WGS) entry which is preliminary data.</text>
</comment>
<evidence type="ECO:0000313" key="3">
    <source>
        <dbReference type="Proteomes" id="UP001156831"/>
    </source>
</evidence>
<feature type="domain" description="Cupin type-2" evidence="1">
    <location>
        <begin position="59"/>
        <end position="112"/>
    </location>
</feature>
<organism evidence="2 3">
    <name type="scientific">Luteimonas rhizosphaericola</name>
    <dbReference type="NCBI Taxonomy" id="3042024"/>
    <lineage>
        <taxon>Bacteria</taxon>
        <taxon>Pseudomonadati</taxon>
        <taxon>Pseudomonadota</taxon>
        <taxon>Gammaproteobacteria</taxon>
        <taxon>Lysobacterales</taxon>
        <taxon>Lysobacteraceae</taxon>
        <taxon>Luteimonas</taxon>
    </lineage>
</organism>
<gene>
    <name evidence="2" type="ORF">QFW80_01305</name>
</gene>
<evidence type="ECO:0000259" key="1">
    <source>
        <dbReference type="Pfam" id="PF07883"/>
    </source>
</evidence>
<dbReference type="InterPro" id="IPR011051">
    <property type="entry name" value="RmlC_Cupin_sf"/>
</dbReference>
<sequence>MTKDLPSADEYAAETARFSPLAVVDLQALQREVAGGYRNQVVLDVNGECMRQSVFEGEYRWHRHPGTDELFLVVSGELHIEFESAPEVVLREWQCLVVPAGTVHRTRAVGRTVNVTFERQGAETEFVDPPPGR</sequence>
<proteinExistence type="predicted"/>
<dbReference type="PANTHER" id="PTHR36114">
    <property type="entry name" value="16.7 KDA PROTEIN IN WHIE LOCUS"/>
    <property type="match status" value="1"/>
</dbReference>